<gene>
    <name evidence="3" type="ORF">PRZ48_004138</name>
</gene>
<feature type="region of interest" description="Disordered" evidence="2">
    <location>
        <begin position="89"/>
        <end position="112"/>
    </location>
</feature>
<reference evidence="3 4" key="1">
    <citation type="journal article" date="2023" name="G3 (Bethesda)">
        <title>A chromosome-level genome assembly of Zasmidium syzygii isolated from banana leaves.</title>
        <authorList>
            <person name="van Westerhoven A.C."/>
            <person name="Mehrabi R."/>
            <person name="Talebi R."/>
            <person name="Steentjes M.B.F."/>
            <person name="Corcolon B."/>
            <person name="Chong P.A."/>
            <person name="Kema G.H.J."/>
            <person name="Seidl M.F."/>
        </authorList>
    </citation>
    <scope>NUCLEOTIDE SEQUENCE [LARGE SCALE GENOMIC DNA]</scope>
    <source>
        <strain evidence="3 4">P124</strain>
    </source>
</reference>
<keyword evidence="1" id="KW-0175">Coiled coil</keyword>
<dbReference type="EMBL" id="JAXOVC010000002">
    <property type="protein sequence ID" value="KAK4506173.1"/>
    <property type="molecule type" value="Genomic_DNA"/>
</dbReference>
<evidence type="ECO:0000256" key="2">
    <source>
        <dbReference type="SAM" id="MobiDB-lite"/>
    </source>
</evidence>
<protein>
    <submittedName>
        <fullName evidence="3">Uncharacterized protein</fullName>
    </submittedName>
</protein>
<sequence length="214" mass="23907">MATMENYLKAKIEEVEKSKREVEFELFRLKQEGTIGLVAEMKAMTTAADAAVKEIDDKDTTIADLRKQLADEKKYSSDLKSTIESLKEAGTHKSSQMMNAQKTATTKHQAAKETIKKLQDELYEKSREVVKWRTEWKRAKVDNELLRGGIDEPAAGTKRKSDDAEGGAQKKHHAYAGSSSGDEDDEEPLMEQWARKTAAAAAGLANIKLEKEDD</sequence>
<keyword evidence="4" id="KW-1185">Reference proteome</keyword>
<evidence type="ECO:0000256" key="1">
    <source>
        <dbReference type="SAM" id="Coils"/>
    </source>
</evidence>
<organism evidence="3 4">
    <name type="scientific">Zasmidium cellare</name>
    <name type="common">Wine cellar mold</name>
    <name type="synonym">Racodium cellare</name>
    <dbReference type="NCBI Taxonomy" id="395010"/>
    <lineage>
        <taxon>Eukaryota</taxon>
        <taxon>Fungi</taxon>
        <taxon>Dikarya</taxon>
        <taxon>Ascomycota</taxon>
        <taxon>Pezizomycotina</taxon>
        <taxon>Dothideomycetes</taxon>
        <taxon>Dothideomycetidae</taxon>
        <taxon>Mycosphaerellales</taxon>
        <taxon>Mycosphaerellaceae</taxon>
        <taxon>Zasmidium</taxon>
    </lineage>
</organism>
<proteinExistence type="predicted"/>
<evidence type="ECO:0000313" key="3">
    <source>
        <dbReference type="EMBL" id="KAK4506173.1"/>
    </source>
</evidence>
<dbReference type="Proteomes" id="UP001305779">
    <property type="component" value="Unassembled WGS sequence"/>
</dbReference>
<feature type="region of interest" description="Disordered" evidence="2">
    <location>
        <begin position="143"/>
        <end position="192"/>
    </location>
</feature>
<evidence type="ECO:0000313" key="4">
    <source>
        <dbReference type="Proteomes" id="UP001305779"/>
    </source>
</evidence>
<name>A0ABR0EYM4_ZASCE</name>
<comment type="caution">
    <text evidence="3">The sequence shown here is derived from an EMBL/GenBank/DDBJ whole genome shotgun (WGS) entry which is preliminary data.</text>
</comment>
<accession>A0ABR0EYM4</accession>
<feature type="coiled-coil region" evidence="1">
    <location>
        <begin position="1"/>
        <end position="68"/>
    </location>
</feature>